<dbReference type="EMBL" id="BMAT01000477">
    <property type="protein sequence ID" value="GFR67042.1"/>
    <property type="molecule type" value="Genomic_DNA"/>
</dbReference>
<gene>
    <name evidence="2" type="ORF">ElyMa_000243400</name>
</gene>
<feature type="signal peptide" evidence="1">
    <location>
        <begin position="1"/>
        <end position="19"/>
    </location>
</feature>
<feature type="chain" id="PRO_5043506528" description="Ionotropic glutamate receptor C-terminal domain-containing protein" evidence="1">
    <location>
        <begin position="20"/>
        <end position="111"/>
    </location>
</feature>
<name>A0AAV4F0W8_9GAST</name>
<sequence length="111" mass="12894">MWLMFVIIVLVAYVANLSSILTTRERDHKQHLPFTDVEDLVRNKKARLGAMEHGYVHSTMRNSLAYKYISDSEEWTQSVNEGMKLASITSISRSSSFILFLFYHLLYKCSI</sequence>
<keyword evidence="1" id="KW-0732">Signal</keyword>
<dbReference type="Gene3D" id="1.10.287.70">
    <property type="match status" value="1"/>
</dbReference>
<evidence type="ECO:0000256" key="1">
    <source>
        <dbReference type="SAM" id="SignalP"/>
    </source>
</evidence>
<evidence type="ECO:0008006" key="4">
    <source>
        <dbReference type="Google" id="ProtNLM"/>
    </source>
</evidence>
<accession>A0AAV4F0W8</accession>
<keyword evidence="3" id="KW-1185">Reference proteome</keyword>
<dbReference type="AlphaFoldDB" id="A0AAV4F0W8"/>
<evidence type="ECO:0000313" key="2">
    <source>
        <dbReference type="EMBL" id="GFR67042.1"/>
    </source>
</evidence>
<protein>
    <recommendedName>
        <fullName evidence="4">Ionotropic glutamate receptor C-terminal domain-containing protein</fullName>
    </recommendedName>
</protein>
<comment type="caution">
    <text evidence="2">The sequence shown here is derived from an EMBL/GenBank/DDBJ whole genome shotgun (WGS) entry which is preliminary data.</text>
</comment>
<proteinExistence type="predicted"/>
<reference evidence="2 3" key="1">
    <citation type="journal article" date="2021" name="Elife">
        <title>Chloroplast acquisition without the gene transfer in kleptoplastic sea slugs, Plakobranchus ocellatus.</title>
        <authorList>
            <person name="Maeda T."/>
            <person name="Takahashi S."/>
            <person name="Yoshida T."/>
            <person name="Shimamura S."/>
            <person name="Takaki Y."/>
            <person name="Nagai Y."/>
            <person name="Toyoda A."/>
            <person name="Suzuki Y."/>
            <person name="Arimoto A."/>
            <person name="Ishii H."/>
            <person name="Satoh N."/>
            <person name="Nishiyama T."/>
            <person name="Hasebe M."/>
            <person name="Maruyama T."/>
            <person name="Minagawa J."/>
            <person name="Obokata J."/>
            <person name="Shigenobu S."/>
        </authorList>
    </citation>
    <scope>NUCLEOTIDE SEQUENCE [LARGE SCALE GENOMIC DNA]</scope>
</reference>
<organism evidence="2 3">
    <name type="scientific">Elysia marginata</name>
    <dbReference type="NCBI Taxonomy" id="1093978"/>
    <lineage>
        <taxon>Eukaryota</taxon>
        <taxon>Metazoa</taxon>
        <taxon>Spiralia</taxon>
        <taxon>Lophotrochozoa</taxon>
        <taxon>Mollusca</taxon>
        <taxon>Gastropoda</taxon>
        <taxon>Heterobranchia</taxon>
        <taxon>Euthyneura</taxon>
        <taxon>Panpulmonata</taxon>
        <taxon>Sacoglossa</taxon>
        <taxon>Placobranchoidea</taxon>
        <taxon>Plakobranchidae</taxon>
        <taxon>Elysia</taxon>
    </lineage>
</organism>
<evidence type="ECO:0000313" key="3">
    <source>
        <dbReference type="Proteomes" id="UP000762676"/>
    </source>
</evidence>
<dbReference type="Proteomes" id="UP000762676">
    <property type="component" value="Unassembled WGS sequence"/>
</dbReference>